<dbReference type="InterPro" id="IPR009060">
    <property type="entry name" value="UBA-like_sf"/>
</dbReference>
<dbReference type="InterPro" id="IPR002625">
    <property type="entry name" value="Smr_dom"/>
</dbReference>
<feature type="region of interest" description="Disordered" evidence="1">
    <location>
        <begin position="296"/>
        <end position="339"/>
    </location>
</feature>
<dbReference type="EMBL" id="JAVHNS010000007">
    <property type="protein sequence ID" value="KAK6349026.1"/>
    <property type="molecule type" value="Genomic_DNA"/>
</dbReference>
<dbReference type="PANTHER" id="PTHR46535">
    <property type="entry name" value="NEDD4-BINDING PROTEIN 2"/>
    <property type="match status" value="1"/>
</dbReference>
<protein>
    <recommendedName>
        <fullName evidence="2">Smr domain-containing protein</fullName>
    </recommendedName>
</protein>
<reference evidence="3 4" key="1">
    <citation type="submission" date="2019-10" db="EMBL/GenBank/DDBJ databases">
        <authorList>
            <person name="Palmer J.M."/>
        </authorList>
    </citation>
    <scope>NUCLEOTIDE SEQUENCE [LARGE SCALE GENOMIC DNA]</scope>
    <source>
        <strain evidence="3 4">TWF730</strain>
    </source>
</reference>
<dbReference type="InterPro" id="IPR036063">
    <property type="entry name" value="Smr_dom_sf"/>
</dbReference>
<organism evidence="3 4">
    <name type="scientific">Orbilia blumenaviensis</name>
    <dbReference type="NCBI Taxonomy" id="1796055"/>
    <lineage>
        <taxon>Eukaryota</taxon>
        <taxon>Fungi</taxon>
        <taxon>Dikarya</taxon>
        <taxon>Ascomycota</taxon>
        <taxon>Pezizomycotina</taxon>
        <taxon>Orbiliomycetes</taxon>
        <taxon>Orbiliales</taxon>
        <taxon>Orbiliaceae</taxon>
        <taxon>Orbilia</taxon>
    </lineage>
</organism>
<name>A0AAV9UWA3_9PEZI</name>
<dbReference type="CDD" id="cd14279">
    <property type="entry name" value="CUE"/>
    <property type="match status" value="1"/>
</dbReference>
<dbReference type="PROSITE" id="PS50828">
    <property type="entry name" value="SMR"/>
    <property type="match status" value="1"/>
</dbReference>
<evidence type="ECO:0000313" key="3">
    <source>
        <dbReference type="EMBL" id="KAK6349026.1"/>
    </source>
</evidence>
<evidence type="ECO:0000313" key="4">
    <source>
        <dbReference type="Proteomes" id="UP001373714"/>
    </source>
</evidence>
<dbReference type="AlphaFoldDB" id="A0AAV9UWA3"/>
<dbReference type="GO" id="GO:0005634">
    <property type="term" value="C:nucleus"/>
    <property type="evidence" value="ECO:0007669"/>
    <property type="project" value="TreeGrafter"/>
</dbReference>
<comment type="caution">
    <text evidence="3">The sequence shown here is derived from an EMBL/GenBank/DDBJ whole genome shotgun (WGS) entry which is preliminary data.</text>
</comment>
<accession>A0AAV9UWA3</accession>
<feature type="compositionally biased region" description="Basic and acidic residues" evidence="1">
    <location>
        <begin position="296"/>
        <end position="305"/>
    </location>
</feature>
<feature type="domain" description="Smr" evidence="2">
    <location>
        <begin position="414"/>
        <end position="497"/>
    </location>
</feature>
<feature type="compositionally biased region" description="Low complexity" evidence="1">
    <location>
        <begin position="306"/>
        <end position="339"/>
    </location>
</feature>
<dbReference type="Pfam" id="PF26286">
    <property type="entry name" value="UBA_10"/>
    <property type="match status" value="1"/>
</dbReference>
<dbReference type="SMART" id="SM00463">
    <property type="entry name" value="SMR"/>
    <property type="match status" value="1"/>
</dbReference>
<evidence type="ECO:0000256" key="1">
    <source>
        <dbReference type="SAM" id="MobiDB-lite"/>
    </source>
</evidence>
<dbReference type="InterPro" id="IPR052772">
    <property type="entry name" value="Endo/PolyKinase_Domain-Protein"/>
</dbReference>
<feature type="compositionally biased region" description="Basic residues" evidence="1">
    <location>
        <begin position="158"/>
        <end position="168"/>
    </location>
</feature>
<feature type="region of interest" description="Disordered" evidence="1">
    <location>
        <begin position="151"/>
        <end position="186"/>
    </location>
</feature>
<dbReference type="InterPro" id="IPR058864">
    <property type="entry name" value="UBA_10"/>
</dbReference>
<proteinExistence type="predicted"/>
<dbReference type="Gene3D" id="1.10.8.10">
    <property type="entry name" value="DNA helicase RuvA subunit, C-terminal domain"/>
    <property type="match status" value="1"/>
</dbReference>
<dbReference type="GO" id="GO:0004519">
    <property type="term" value="F:endonuclease activity"/>
    <property type="evidence" value="ECO:0007669"/>
    <property type="project" value="TreeGrafter"/>
</dbReference>
<evidence type="ECO:0000259" key="2">
    <source>
        <dbReference type="PROSITE" id="PS50828"/>
    </source>
</evidence>
<dbReference type="SUPFAM" id="SSF160443">
    <property type="entry name" value="SMR domain-like"/>
    <property type="match status" value="1"/>
</dbReference>
<gene>
    <name evidence="3" type="ORF">TWF730_009786</name>
</gene>
<dbReference type="PANTHER" id="PTHR46535:SF1">
    <property type="entry name" value="NEDD4-BINDING PROTEIN 2"/>
    <property type="match status" value="1"/>
</dbReference>
<dbReference type="InterPro" id="IPR013899">
    <property type="entry name" value="DUF1771"/>
</dbReference>
<dbReference type="Pfam" id="PF08590">
    <property type="entry name" value="DUF1771"/>
    <property type="match status" value="1"/>
</dbReference>
<dbReference type="Proteomes" id="UP001373714">
    <property type="component" value="Unassembled WGS sequence"/>
</dbReference>
<dbReference type="SMART" id="SM01162">
    <property type="entry name" value="DUF1771"/>
    <property type="match status" value="1"/>
</dbReference>
<dbReference type="Gene3D" id="3.30.1370.110">
    <property type="match status" value="1"/>
</dbReference>
<sequence length="497" mass="53750">MSSSTVPSDPTGQLLKEYCPPLDSAIVLAILLDYDNVEDARAILDCLKAETIVDEAEGADLSDFNYNIFTDEETNTTLTSASKSEKGGDREIAADDPVYPLTVMFPSTAVFTLRHTLQKCGGDVDRAIDELLNIGFLDGEGEGLKGVDAFSEDTMHQNSRRKGKKKTNRLSQTGGLDELDAAGGGTAQSKWEQMQSEITFLATKLNVSTPIATSAYHKHGSLSGTLVALIEAYGDGEKIPEDASHLETIGSIMAKHPRLSQSHVVGLVKMCKDDIPSAFKFAELLNRRQLHKLAIDSKPLGRDPKSPTSPITPSSESWSVVGSPRRTPTSPTSPTSPRMSYRTAAIAANDHAVARNEAYNKASAAYRRSKSDHLMGAVATYYAEEGKAHGTRLKAYSDMAAEALVNDNSTEYTLDLHGVTVQQALKITNERVTSWWVKTNSNDGNVVTPFNIITGIGTHSKGGQSRIGPAVSKMLIKGNWKIEVRPGNIRVRGVQRG</sequence>
<keyword evidence="4" id="KW-1185">Reference proteome</keyword>
<dbReference type="SUPFAM" id="SSF46934">
    <property type="entry name" value="UBA-like"/>
    <property type="match status" value="1"/>
</dbReference>